<evidence type="ECO:0000313" key="4">
    <source>
        <dbReference type="EMBL" id="SHO66722.1"/>
    </source>
</evidence>
<dbReference type="AlphaFoldDB" id="A0A1M7ZPJ2"/>
<accession>A0A1M7ZPJ2</accession>
<keyword evidence="5" id="KW-1185">Reference proteome</keyword>
<proteinExistence type="predicted"/>
<dbReference type="InterPro" id="IPR009057">
    <property type="entry name" value="Homeodomain-like_sf"/>
</dbReference>
<evidence type="ECO:0000259" key="3">
    <source>
        <dbReference type="PROSITE" id="PS01124"/>
    </source>
</evidence>
<dbReference type="Proteomes" id="UP000186406">
    <property type="component" value="Unassembled WGS sequence"/>
</dbReference>
<evidence type="ECO:0000256" key="1">
    <source>
        <dbReference type="ARBA" id="ARBA00023015"/>
    </source>
</evidence>
<dbReference type="RefSeq" id="WP_073630852.1">
    <property type="nucleotide sequence ID" value="NZ_FRXO01000007.1"/>
</dbReference>
<dbReference type="InterPro" id="IPR018060">
    <property type="entry name" value="HTH_AraC"/>
</dbReference>
<feature type="domain" description="HTH araC/xylS-type" evidence="3">
    <location>
        <begin position="204"/>
        <end position="301"/>
    </location>
</feature>
<dbReference type="GO" id="GO:0043565">
    <property type="term" value="F:sequence-specific DNA binding"/>
    <property type="evidence" value="ECO:0007669"/>
    <property type="project" value="InterPro"/>
</dbReference>
<dbReference type="PANTHER" id="PTHR43436:SF1">
    <property type="entry name" value="TRANSCRIPTIONAL REGULATORY PROTEIN"/>
    <property type="match status" value="1"/>
</dbReference>
<dbReference type="OrthoDB" id="9802263at2"/>
<keyword evidence="2" id="KW-0804">Transcription</keyword>
<dbReference type="Pfam" id="PF06719">
    <property type="entry name" value="AraC_N"/>
    <property type="match status" value="1"/>
</dbReference>
<dbReference type="GO" id="GO:0003700">
    <property type="term" value="F:DNA-binding transcription factor activity"/>
    <property type="evidence" value="ECO:0007669"/>
    <property type="project" value="InterPro"/>
</dbReference>
<organism evidence="4 5">
    <name type="scientific">Pseudoxanthobacter soli DSM 19599</name>
    <dbReference type="NCBI Taxonomy" id="1123029"/>
    <lineage>
        <taxon>Bacteria</taxon>
        <taxon>Pseudomonadati</taxon>
        <taxon>Pseudomonadota</taxon>
        <taxon>Alphaproteobacteria</taxon>
        <taxon>Hyphomicrobiales</taxon>
        <taxon>Segnochrobactraceae</taxon>
        <taxon>Pseudoxanthobacter</taxon>
    </lineage>
</organism>
<dbReference type="InterPro" id="IPR009594">
    <property type="entry name" value="Tscrpt_reg_HTH_AraC_N"/>
</dbReference>
<evidence type="ECO:0000313" key="5">
    <source>
        <dbReference type="Proteomes" id="UP000186406"/>
    </source>
</evidence>
<dbReference type="EMBL" id="FRXO01000007">
    <property type="protein sequence ID" value="SHO66722.1"/>
    <property type="molecule type" value="Genomic_DNA"/>
</dbReference>
<sequence length="312" mass="34435">MQDLPNPNPPERDQLERDLLERMCRRIARHTDGMRLETPVPRVGIGIARQHSTPVTTLYEPMICVVLQGAKQVLIGDRVLHYGTGSCFVASLELPATGCVIEATRDEPYVVASLALDREALTDLLAELPPAPPTEPVAGFAVAPVTTGLLQAWDSLLALLDTPEDIAFLAPSREREVLYRLLQGAHGPMLRQIGREDSRLSQVRRAISWIRRNFDQTLRTETLAAIAGMSVPSFHRHFKAATAMSPLQYQKTLRLQAARRLLTTSTDAARTAYAVGYESASQFSREYARLFGAPPARDAERLRAASQDGSTL</sequence>
<dbReference type="SUPFAM" id="SSF46689">
    <property type="entry name" value="Homeodomain-like"/>
    <property type="match status" value="2"/>
</dbReference>
<protein>
    <submittedName>
        <fullName evidence="4">Helix-turn-helix domain-containing protein</fullName>
    </submittedName>
</protein>
<dbReference type="SMART" id="SM00342">
    <property type="entry name" value="HTH_ARAC"/>
    <property type="match status" value="1"/>
</dbReference>
<dbReference type="Pfam" id="PF12833">
    <property type="entry name" value="HTH_18"/>
    <property type="match status" value="1"/>
</dbReference>
<dbReference type="PANTHER" id="PTHR43436">
    <property type="entry name" value="ARAC-FAMILY TRANSCRIPTIONAL REGULATOR"/>
    <property type="match status" value="1"/>
</dbReference>
<dbReference type="PROSITE" id="PS01124">
    <property type="entry name" value="HTH_ARAC_FAMILY_2"/>
    <property type="match status" value="1"/>
</dbReference>
<dbReference type="STRING" id="1123029.SAMN02745172_03381"/>
<dbReference type="Gene3D" id="1.10.10.60">
    <property type="entry name" value="Homeodomain-like"/>
    <property type="match status" value="2"/>
</dbReference>
<gene>
    <name evidence="4" type="ORF">SAMN02745172_03381</name>
</gene>
<evidence type="ECO:0000256" key="2">
    <source>
        <dbReference type="ARBA" id="ARBA00023163"/>
    </source>
</evidence>
<name>A0A1M7ZPJ2_9HYPH</name>
<reference evidence="4 5" key="1">
    <citation type="submission" date="2016-12" db="EMBL/GenBank/DDBJ databases">
        <authorList>
            <person name="Song W.-J."/>
            <person name="Kurnit D.M."/>
        </authorList>
    </citation>
    <scope>NUCLEOTIDE SEQUENCE [LARGE SCALE GENOMIC DNA]</scope>
    <source>
        <strain evidence="4 5">DSM 19599</strain>
    </source>
</reference>
<keyword evidence="1" id="KW-0805">Transcription regulation</keyword>